<feature type="transmembrane region" description="Helical" evidence="1">
    <location>
        <begin position="35"/>
        <end position="55"/>
    </location>
</feature>
<sequence>MHDKDNELKLEKELYNSPVLYEWEYSGFHGNKTSLTQWLLGIFIPFFPISILLLLINDINAVVPFLFIASIMMFVVRYLWFSDCYYKFYLTQIGLYYTYEQIIPDSAYKVVRGFAWFGVAVCIVSVAIIGPMAFVGAGACALLSFKMTGFQSQVRDSYVLFLDEYTLFDIQKEGAFSIRSHPDRLFNSFDGLYYQLKDKNEIRDNLLNVFKKSYFIEVERLKEIDNYGPFEPSGKYEVK</sequence>
<accession>A0A090IT24</accession>
<dbReference type="KEGG" id="awd:AWOD_I_1435"/>
<evidence type="ECO:0000313" key="3">
    <source>
        <dbReference type="Proteomes" id="UP000032427"/>
    </source>
</evidence>
<evidence type="ECO:0000256" key="1">
    <source>
        <dbReference type="SAM" id="Phobius"/>
    </source>
</evidence>
<gene>
    <name evidence="2" type="ORF">AWOD_I_1435</name>
</gene>
<keyword evidence="1" id="KW-0472">Membrane</keyword>
<dbReference type="AlphaFoldDB" id="A0A090IT24"/>
<name>A0A090IT24_9GAMM</name>
<feature type="transmembrane region" description="Helical" evidence="1">
    <location>
        <begin position="62"/>
        <end position="80"/>
    </location>
</feature>
<feature type="transmembrane region" description="Helical" evidence="1">
    <location>
        <begin position="114"/>
        <end position="145"/>
    </location>
</feature>
<reference evidence="3" key="1">
    <citation type="submission" date="2014-09" db="EMBL/GenBank/DDBJ databases">
        <authorList>
            <person name="Hjerde E."/>
        </authorList>
    </citation>
    <scope>NUCLEOTIDE SEQUENCE [LARGE SCALE GENOMIC DNA]</scope>
    <source>
        <strain evidence="3">06/09/139</strain>
    </source>
</reference>
<dbReference type="STRING" id="80852.AWOD_I_1435"/>
<dbReference type="GeneID" id="28540993"/>
<keyword evidence="1" id="KW-0812">Transmembrane</keyword>
<dbReference type="PATRIC" id="fig|80852.17.peg.1477"/>
<dbReference type="OrthoDB" id="5814475at2"/>
<dbReference type="EMBL" id="LN554846">
    <property type="protein sequence ID" value="CED71510.1"/>
    <property type="molecule type" value="Genomic_DNA"/>
</dbReference>
<dbReference type="Proteomes" id="UP000032427">
    <property type="component" value="Chromosome 1"/>
</dbReference>
<organism evidence="2 3">
    <name type="scientific">Aliivibrio wodanis</name>
    <dbReference type="NCBI Taxonomy" id="80852"/>
    <lineage>
        <taxon>Bacteria</taxon>
        <taxon>Pseudomonadati</taxon>
        <taxon>Pseudomonadota</taxon>
        <taxon>Gammaproteobacteria</taxon>
        <taxon>Vibrionales</taxon>
        <taxon>Vibrionaceae</taxon>
        <taxon>Aliivibrio</taxon>
    </lineage>
</organism>
<evidence type="ECO:0000313" key="2">
    <source>
        <dbReference type="EMBL" id="CED71510.1"/>
    </source>
</evidence>
<keyword evidence="1" id="KW-1133">Transmembrane helix</keyword>
<protein>
    <submittedName>
        <fullName evidence="2">Membrane protein</fullName>
    </submittedName>
</protein>
<proteinExistence type="predicted"/>
<dbReference type="HOGENOM" id="CLU_100876_0_0_6"/>
<keyword evidence="3" id="KW-1185">Reference proteome</keyword>